<dbReference type="Proteomes" id="UP000295703">
    <property type="component" value="Unassembled WGS sequence"/>
</dbReference>
<evidence type="ECO:0000256" key="3">
    <source>
        <dbReference type="ARBA" id="ARBA00022645"/>
    </source>
</evidence>
<feature type="transmembrane region" description="Helical" evidence="11">
    <location>
        <begin position="133"/>
        <end position="164"/>
    </location>
</feature>
<dbReference type="AlphaFoldDB" id="A0A4R8Q6R6"/>
<evidence type="ECO:0000256" key="4">
    <source>
        <dbReference type="ARBA" id="ARBA00022670"/>
    </source>
</evidence>
<proteinExistence type="inferred from homology"/>
<organism evidence="12 13">
    <name type="scientific">Colletotrichum trifolii</name>
    <dbReference type="NCBI Taxonomy" id="5466"/>
    <lineage>
        <taxon>Eukaryota</taxon>
        <taxon>Fungi</taxon>
        <taxon>Dikarya</taxon>
        <taxon>Ascomycota</taxon>
        <taxon>Pezizomycotina</taxon>
        <taxon>Sordariomycetes</taxon>
        <taxon>Hypocreomycetidae</taxon>
        <taxon>Glomerellales</taxon>
        <taxon>Glomerellaceae</taxon>
        <taxon>Colletotrichum</taxon>
        <taxon>Colletotrichum orbiculare species complex</taxon>
    </lineage>
</organism>
<keyword evidence="7" id="KW-0378">Hydrolase</keyword>
<dbReference type="GO" id="GO:0016020">
    <property type="term" value="C:membrane"/>
    <property type="evidence" value="ECO:0007669"/>
    <property type="project" value="UniProtKB-SubCell"/>
</dbReference>
<dbReference type="SUPFAM" id="SSF53474">
    <property type="entry name" value="alpha/beta-Hydrolases"/>
    <property type="match status" value="1"/>
</dbReference>
<feature type="transmembrane region" description="Helical" evidence="11">
    <location>
        <begin position="273"/>
        <end position="290"/>
    </location>
</feature>
<keyword evidence="4" id="KW-0645">Protease</keyword>
<gene>
    <name evidence="12" type="ORF">CTRI78_v011707</name>
</gene>
<dbReference type="CDD" id="cd13965">
    <property type="entry name" value="PT_UbiA_3"/>
    <property type="match status" value="1"/>
</dbReference>
<keyword evidence="13" id="KW-1185">Reference proteome</keyword>
<dbReference type="STRING" id="5466.A0A4R8Q6R6"/>
<dbReference type="InterPro" id="IPR001563">
    <property type="entry name" value="Peptidase_S10"/>
</dbReference>
<comment type="subcellular location">
    <subcellularLocation>
        <location evidence="1">Membrane</location>
        <topology evidence="1">Multi-pass membrane protein</topology>
    </subcellularLocation>
</comment>
<dbReference type="Pfam" id="PF00450">
    <property type="entry name" value="Peptidase_S10"/>
    <property type="match status" value="2"/>
</dbReference>
<evidence type="ECO:0000256" key="5">
    <source>
        <dbReference type="ARBA" id="ARBA00022692"/>
    </source>
</evidence>
<dbReference type="PRINTS" id="PR00724">
    <property type="entry name" value="CRBOXYPTASEC"/>
</dbReference>
<evidence type="ECO:0000256" key="1">
    <source>
        <dbReference type="ARBA" id="ARBA00004141"/>
    </source>
</evidence>
<evidence type="ECO:0000256" key="9">
    <source>
        <dbReference type="ARBA" id="ARBA00023136"/>
    </source>
</evidence>
<evidence type="ECO:0000256" key="8">
    <source>
        <dbReference type="ARBA" id="ARBA00022989"/>
    </source>
</evidence>
<dbReference type="GO" id="GO:0004185">
    <property type="term" value="F:serine-type carboxypeptidase activity"/>
    <property type="evidence" value="ECO:0007669"/>
    <property type="project" value="InterPro"/>
</dbReference>
<comment type="similarity">
    <text evidence="2">Belongs to the peptidase S10 family.</text>
</comment>
<evidence type="ECO:0000256" key="10">
    <source>
        <dbReference type="ARBA" id="ARBA00023180"/>
    </source>
</evidence>
<feature type="transmembrane region" description="Helical" evidence="11">
    <location>
        <begin position="247"/>
        <end position="267"/>
    </location>
</feature>
<keyword evidence="10" id="KW-0325">Glycoprotein</keyword>
<dbReference type="InterPro" id="IPR000537">
    <property type="entry name" value="UbiA_prenyltransferase"/>
</dbReference>
<evidence type="ECO:0000256" key="11">
    <source>
        <dbReference type="SAM" id="Phobius"/>
    </source>
</evidence>
<keyword evidence="3 12" id="KW-0121">Carboxypeptidase</keyword>
<dbReference type="GO" id="GO:0006508">
    <property type="term" value="P:proteolysis"/>
    <property type="evidence" value="ECO:0007669"/>
    <property type="project" value="UniProtKB-KW"/>
</dbReference>
<evidence type="ECO:0000256" key="7">
    <source>
        <dbReference type="ARBA" id="ARBA00022801"/>
    </source>
</evidence>
<dbReference type="PANTHER" id="PTHR11802:SF189">
    <property type="entry name" value="CARBOXYPEPTIDASE"/>
    <property type="match status" value="1"/>
</dbReference>
<keyword evidence="6" id="KW-0732">Signal</keyword>
<evidence type="ECO:0000256" key="2">
    <source>
        <dbReference type="ARBA" id="ARBA00009431"/>
    </source>
</evidence>
<comment type="caution">
    <text evidence="12">The sequence shown here is derived from an EMBL/GenBank/DDBJ whole genome shotgun (WGS) entry which is preliminary data.</text>
</comment>
<dbReference type="GO" id="GO:0016765">
    <property type="term" value="F:transferase activity, transferring alkyl or aryl (other than methyl) groups"/>
    <property type="evidence" value="ECO:0007669"/>
    <property type="project" value="InterPro"/>
</dbReference>
<feature type="transmembrane region" description="Helical" evidence="11">
    <location>
        <begin position="297"/>
        <end position="317"/>
    </location>
</feature>
<keyword evidence="8 11" id="KW-1133">Transmembrane helix</keyword>
<protein>
    <submittedName>
        <fullName evidence="12">Carboxypeptidase S1-like protein A</fullName>
    </submittedName>
</protein>
<feature type="transmembrane region" description="Helical" evidence="11">
    <location>
        <begin position="206"/>
        <end position="226"/>
    </location>
</feature>
<dbReference type="GO" id="GO:0000324">
    <property type="term" value="C:fungal-type vacuole"/>
    <property type="evidence" value="ECO:0007669"/>
    <property type="project" value="TreeGrafter"/>
</dbReference>
<evidence type="ECO:0000313" key="12">
    <source>
        <dbReference type="EMBL" id="TDZ32910.1"/>
    </source>
</evidence>
<dbReference type="Gene3D" id="3.40.50.1820">
    <property type="entry name" value="alpha/beta hydrolase"/>
    <property type="match status" value="2"/>
</dbReference>
<reference evidence="12 13" key="1">
    <citation type="submission" date="2018-12" db="EMBL/GenBank/DDBJ databases">
        <title>Genome sequence and assembly of Colletotrichum trifolii.</title>
        <authorList>
            <person name="Gan P."/>
            <person name="Shirasu K."/>
        </authorList>
    </citation>
    <scope>NUCLEOTIDE SEQUENCE [LARGE SCALE GENOMIC DNA]</scope>
    <source>
        <strain evidence="12 13">543-2</strain>
    </source>
</reference>
<evidence type="ECO:0000256" key="6">
    <source>
        <dbReference type="ARBA" id="ARBA00022729"/>
    </source>
</evidence>
<evidence type="ECO:0000313" key="13">
    <source>
        <dbReference type="Proteomes" id="UP000295703"/>
    </source>
</evidence>
<keyword evidence="9 11" id="KW-0472">Membrane</keyword>
<dbReference type="Pfam" id="PF01040">
    <property type="entry name" value="UbiA"/>
    <property type="match status" value="1"/>
</dbReference>
<sequence>MAQEDQALLEKSMDASVSEEETTRCKSVLQRARYHLKTAYLFSKSDIKTVLIPQTIFIVSAVFANEPLTTKPDVAVTDVLKRLPLAVLWIWMNLVICGISNQRLPDSILEDEHNKPWRPIAAKRLTAAQAQNLLLALMPLAMGVSLVVGGLTPTATMMALLYMYNDLDGSSVNIWARNAINTGGIMCFGAGALQVLSGAELVPRGWTWIGLTGAAIATTVQALDFMDVEGDRARGRQTIPLIYGQGVARGGLAAAAALWSVVCAAFWDLSMYAWFAPVFVGASMALMTVLRRDDKANVAVAKLWCLWMSVFLLRLVLLCGDDQIGFISDAFVPRRDRHDAPSAATNSFFWFFEARKSPETAPLAIWLNGGPGGSSLMGLLEENGPCFVNADSKSTRLNPWSWNNEVILLYLDQPNQVGFSYDVPTNVSVGENELGQMDVFPADFGDGTQNELIRNGSSPEKDAHYIHVDTLGIVNGLIDLAIQGEMWISFPYNNTYGIQVFNQSIYDDLMTNWTRPHGCHQQLMDCQKALKLHGPLVAAGHKKNWTEVCGQVIFECVVGAAFLYQQIRNGWYDIGHPKYDPFPAPHLYGYLADGDVLGALGVPVNYTASSSAVSQSFDGTFDVILGGFSESIGYLLDHGVKMATATTPATGSAASASAWTIPYSRSGEFASAGYAPLATPDGITGMTRQHGNYSFSRVFQAGHEVPSYQPMAAYEMFMRATFNRDMATGLLPVTDGLSTFGPRDTWHIKNVPPAQPEPVCYVLKAESCPPEVWERVSGGTALVRDYYVIGHVSDGDDAAGGEFAGAEEEQQVFDEL</sequence>
<dbReference type="EMBL" id="RYZW01000489">
    <property type="protein sequence ID" value="TDZ32910.1"/>
    <property type="molecule type" value="Genomic_DNA"/>
</dbReference>
<dbReference type="PANTHER" id="PTHR11802">
    <property type="entry name" value="SERINE PROTEASE FAMILY S10 SERINE CARBOXYPEPTIDASE"/>
    <property type="match status" value="1"/>
</dbReference>
<accession>A0A4R8Q6R6</accession>
<dbReference type="InterPro" id="IPR029058">
    <property type="entry name" value="AB_hydrolase_fold"/>
</dbReference>
<name>A0A4R8Q6R6_COLTR</name>
<keyword evidence="5 11" id="KW-0812">Transmembrane</keyword>